<dbReference type="PANTHER" id="PTHR10073:SF12">
    <property type="entry name" value="DNA MISMATCH REPAIR PROTEIN MLH1"/>
    <property type="match status" value="1"/>
</dbReference>
<dbReference type="InterPro" id="IPR014721">
    <property type="entry name" value="Ribsml_uS5_D2-typ_fold_subgr"/>
</dbReference>
<dbReference type="InterPro" id="IPR037198">
    <property type="entry name" value="MutL_C_sf"/>
</dbReference>
<dbReference type="PANTHER" id="PTHR10073">
    <property type="entry name" value="DNA MISMATCH REPAIR PROTEIN MLH, PMS, MUTL"/>
    <property type="match status" value="1"/>
</dbReference>
<dbReference type="EMBL" id="FKBS01000007">
    <property type="protein sequence ID" value="SAH94432.1"/>
    <property type="molecule type" value="Genomic_DNA"/>
</dbReference>
<evidence type="ECO:0000256" key="2">
    <source>
        <dbReference type="ARBA" id="ARBA00021975"/>
    </source>
</evidence>
<evidence type="ECO:0000259" key="8">
    <source>
        <dbReference type="SMART" id="SM01340"/>
    </source>
</evidence>
<comment type="similarity">
    <text evidence="1 5">Belongs to the DNA mismatch repair MutL/HexB family.</text>
</comment>
<feature type="region of interest" description="Disordered" evidence="6">
    <location>
        <begin position="1"/>
        <end position="28"/>
    </location>
</feature>
<dbReference type="CDD" id="cd16926">
    <property type="entry name" value="HATPase_MutL-MLH-PMS-like"/>
    <property type="match status" value="1"/>
</dbReference>
<name>A0A157LCG4_9BORD</name>
<proteinExistence type="inferred from homology"/>
<dbReference type="InterPro" id="IPR013507">
    <property type="entry name" value="DNA_mismatch_S5_2-like"/>
</dbReference>
<evidence type="ECO:0000256" key="3">
    <source>
        <dbReference type="ARBA" id="ARBA00022763"/>
    </source>
</evidence>
<keyword evidence="3 5" id="KW-0227">DNA damage</keyword>
<dbReference type="SMART" id="SM01340">
    <property type="entry name" value="DNA_mis_repair"/>
    <property type="match status" value="1"/>
</dbReference>
<sequence>MPSTPSPRHGGGKIGASPVFAAAPPAARPIPPMSERRSIAPLPDLLISQIAAGEVIERPASVLKELLENAIDAGGRAIEVRLEGGGIRRIAVTDDGSGIPPDELPLALMRHATSKIRDLRELESVASMGFRGEALASIASVARLTIISRTRDGEHAWQVDGGSGEVSPASGPIGTTVDVRQLFDAVPARRKFLRAEATEFGHCLDVLERIALANPRIAFRLFHQDRAQRQWLPADPPQRIRDVLGAEFASQAIPLQNAIGAISLAGMVTRPTAARARADRQYLYVNGRFVRDRTVSHALRSAYADVLHGDRQPAYVLYLDVDPGAVDVNVHPAKSEVRFRDSGAVHRYVSQVVGQALAQTGGAQAVSADAGQGNTDGQHVSDSNAGIGNDTGQAQASNGGGAHGAGNSTAAGLGNATHAGSAFRPASPSSSPSRPGTPAPAPRSHTQVPFRLHNEANAVPVSDWQSLYRPLNEPARPLAAGVPDEDGVIETPAHREAAGTSSAYPADAYAASPYTAAPATVDHATAPYPLPQPTSAPSLREPAPQAAPRPLPDGEHPLGMALAQVHGIYILAQNSRGMVLVDMHAAHERVVYEQLKHALDARSLPRQDLLVPVVFHASEKDVALIEEYEDHLSELGFELRPAGPSSIAVRSVPAILARGDIETLARSVLRDLDNVGVSQLLTEQRNELLSTMACHGSVRANRKLTLEEMNALLRQMEATERADQCNHGRPTWVQWSVSELDKLFLRGQ</sequence>
<dbReference type="NCBIfam" id="TIGR00585">
    <property type="entry name" value="mutl"/>
    <property type="match status" value="1"/>
</dbReference>
<dbReference type="GO" id="GO:0016887">
    <property type="term" value="F:ATP hydrolysis activity"/>
    <property type="evidence" value="ECO:0007669"/>
    <property type="project" value="InterPro"/>
</dbReference>
<evidence type="ECO:0000256" key="6">
    <source>
        <dbReference type="SAM" id="MobiDB-lite"/>
    </source>
</evidence>
<feature type="compositionally biased region" description="Low complexity" evidence="6">
    <location>
        <begin position="16"/>
        <end position="25"/>
    </location>
</feature>
<evidence type="ECO:0000256" key="1">
    <source>
        <dbReference type="ARBA" id="ARBA00006082"/>
    </source>
</evidence>
<evidence type="ECO:0000313" key="9">
    <source>
        <dbReference type="EMBL" id="SAH94432.1"/>
    </source>
</evidence>
<dbReference type="Proteomes" id="UP000077037">
    <property type="component" value="Unassembled WGS sequence"/>
</dbReference>
<dbReference type="Pfam" id="PF13589">
    <property type="entry name" value="HATPase_c_3"/>
    <property type="match status" value="1"/>
</dbReference>
<dbReference type="InterPro" id="IPR020667">
    <property type="entry name" value="DNA_mismatch_repair_MutL"/>
</dbReference>
<dbReference type="GO" id="GO:0140664">
    <property type="term" value="F:ATP-dependent DNA damage sensor activity"/>
    <property type="evidence" value="ECO:0007669"/>
    <property type="project" value="InterPro"/>
</dbReference>
<dbReference type="GO" id="GO:0006298">
    <property type="term" value="P:mismatch repair"/>
    <property type="evidence" value="ECO:0007669"/>
    <property type="project" value="UniProtKB-UniRule"/>
</dbReference>
<accession>A0A157LCG4</accession>
<dbReference type="InterPro" id="IPR020568">
    <property type="entry name" value="Ribosomal_Su5_D2-typ_SF"/>
</dbReference>
<dbReference type="InterPro" id="IPR042120">
    <property type="entry name" value="MutL_C_dimsub"/>
</dbReference>
<dbReference type="Pfam" id="PF08676">
    <property type="entry name" value="MutL_C"/>
    <property type="match status" value="1"/>
</dbReference>
<dbReference type="InterPro" id="IPR038973">
    <property type="entry name" value="MutL/Mlh/Pms-like"/>
</dbReference>
<dbReference type="SUPFAM" id="SSF55874">
    <property type="entry name" value="ATPase domain of HSP90 chaperone/DNA topoisomerase II/histidine kinase"/>
    <property type="match status" value="1"/>
</dbReference>
<dbReference type="GO" id="GO:0032300">
    <property type="term" value="C:mismatch repair complex"/>
    <property type="evidence" value="ECO:0007669"/>
    <property type="project" value="InterPro"/>
</dbReference>
<organism evidence="9 10">
    <name type="scientific">Bordetella ansorpii</name>
    <dbReference type="NCBI Taxonomy" id="288768"/>
    <lineage>
        <taxon>Bacteria</taxon>
        <taxon>Pseudomonadati</taxon>
        <taxon>Pseudomonadota</taxon>
        <taxon>Betaproteobacteria</taxon>
        <taxon>Burkholderiales</taxon>
        <taxon>Alcaligenaceae</taxon>
        <taxon>Bordetella</taxon>
    </lineage>
</organism>
<feature type="compositionally biased region" description="Low complexity" evidence="6">
    <location>
        <begin position="419"/>
        <end position="434"/>
    </location>
</feature>
<evidence type="ECO:0000256" key="4">
    <source>
        <dbReference type="ARBA" id="ARBA00023204"/>
    </source>
</evidence>
<dbReference type="FunFam" id="3.30.565.10:FF:000003">
    <property type="entry name" value="DNA mismatch repair endonuclease MutL"/>
    <property type="match status" value="1"/>
</dbReference>
<dbReference type="InterPro" id="IPR002099">
    <property type="entry name" value="MutL/Mlh/PMS"/>
</dbReference>
<evidence type="ECO:0000256" key="5">
    <source>
        <dbReference type="HAMAP-Rule" id="MF_00149"/>
    </source>
</evidence>
<dbReference type="Gene3D" id="3.30.1540.20">
    <property type="entry name" value="MutL, C-terminal domain, dimerisation subdomain"/>
    <property type="match status" value="1"/>
</dbReference>
<reference evidence="9 10" key="1">
    <citation type="submission" date="2016-03" db="EMBL/GenBank/DDBJ databases">
        <authorList>
            <consortium name="Pathogen Informatics"/>
        </authorList>
    </citation>
    <scope>NUCLEOTIDE SEQUENCE [LARGE SCALE GENOMIC DNA]</scope>
    <source>
        <strain evidence="9 10">NCTC13364</strain>
    </source>
</reference>
<dbReference type="GO" id="GO:0005524">
    <property type="term" value="F:ATP binding"/>
    <property type="evidence" value="ECO:0007669"/>
    <property type="project" value="InterPro"/>
</dbReference>
<dbReference type="SUPFAM" id="SSF54211">
    <property type="entry name" value="Ribosomal protein S5 domain 2-like"/>
    <property type="match status" value="1"/>
</dbReference>
<dbReference type="PROSITE" id="PS00058">
    <property type="entry name" value="DNA_MISMATCH_REPAIR_1"/>
    <property type="match status" value="1"/>
</dbReference>
<dbReference type="GO" id="GO:0030983">
    <property type="term" value="F:mismatched DNA binding"/>
    <property type="evidence" value="ECO:0007669"/>
    <property type="project" value="InterPro"/>
</dbReference>
<keyword evidence="4 5" id="KW-0234">DNA repair</keyword>
<feature type="domain" description="MutL C-terminal dimerisation" evidence="7">
    <location>
        <begin position="561"/>
        <end position="704"/>
    </location>
</feature>
<dbReference type="CDD" id="cd03482">
    <property type="entry name" value="MutL_Trans_MutL"/>
    <property type="match status" value="1"/>
</dbReference>
<dbReference type="AlphaFoldDB" id="A0A157LCG4"/>
<dbReference type="InterPro" id="IPR036890">
    <property type="entry name" value="HATPase_C_sf"/>
</dbReference>
<dbReference type="NCBIfam" id="NF000949">
    <property type="entry name" value="PRK00095.1-2"/>
    <property type="match status" value="1"/>
</dbReference>
<dbReference type="InterPro" id="IPR014790">
    <property type="entry name" value="MutL_C"/>
</dbReference>
<dbReference type="Pfam" id="PF01119">
    <property type="entry name" value="DNA_mis_repair"/>
    <property type="match status" value="1"/>
</dbReference>
<dbReference type="InterPro" id="IPR014762">
    <property type="entry name" value="DNA_mismatch_repair_CS"/>
</dbReference>
<gene>
    <name evidence="5 9" type="primary">mutL</name>
    <name evidence="9" type="ORF">SAMEA1982600_00682</name>
</gene>
<dbReference type="SMART" id="SM00853">
    <property type="entry name" value="MutL_C"/>
    <property type="match status" value="1"/>
</dbReference>
<comment type="function">
    <text evidence="5">This protein is involved in the repair of mismatches in DNA. It is required for dam-dependent methyl-directed DNA mismatch repair. May act as a 'molecular matchmaker', a protein that promotes the formation of a stable complex between two or more DNA-binding proteins in an ATP-dependent manner without itself being part of a final effector complex.</text>
</comment>
<feature type="region of interest" description="Disordered" evidence="6">
    <location>
        <begin position="367"/>
        <end position="446"/>
    </location>
</feature>
<evidence type="ECO:0000259" key="7">
    <source>
        <dbReference type="SMART" id="SM00853"/>
    </source>
</evidence>
<evidence type="ECO:0000313" key="10">
    <source>
        <dbReference type="Proteomes" id="UP000077037"/>
    </source>
</evidence>
<dbReference type="Gene3D" id="3.30.565.10">
    <property type="entry name" value="Histidine kinase-like ATPase, C-terminal domain"/>
    <property type="match status" value="1"/>
</dbReference>
<feature type="domain" description="DNA mismatch repair protein S5" evidence="8">
    <location>
        <begin position="240"/>
        <end position="358"/>
    </location>
</feature>
<dbReference type="InterPro" id="IPR042121">
    <property type="entry name" value="MutL_C_regsub"/>
</dbReference>
<dbReference type="HAMAP" id="MF_00149">
    <property type="entry name" value="DNA_mis_repair"/>
    <property type="match status" value="1"/>
</dbReference>
<feature type="compositionally biased region" description="Polar residues" evidence="6">
    <location>
        <begin position="372"/>
        <end position="386"/>
    </location>
</feature>
<dbReference type="SUPFAM" id="SSF118116">
    <property type="entry name" value="DNA mismatch repair protein MutL"/>
    <property type="match status" value="1"/>
</dbReference>
<feature type="region of interest" description="Disordered" evidence="6">
    <location>
        <begin position="523"/>
        <end position="557"/>
    </location>
</feature>
<dbReference type="Gene3D" id="3.30.1370.100">
    <property type="entry name" value="MutL, C-terminal domain, regulatory subdomain"/>
    <property type="match status" value="1"/>
</dbReference>
<dbReference type="Gene3D" id="3.30.230.10">
    <property type="match status" value="1"/>
</dbReference>
<protein>
    <recommendedName>
        <fullName evidence="2 5">DNA mismatch repair protein MutL</fullName>
    </recommendedName>
</protein>